<comment type="caution">
    <text evidence="3">The sequence shown here is derived from an EMBL/GenBank/DDBJ whole genome shotgun (WGS) entry which is preliminary data.</text>
</comment>
<name>A0AA42BLU0_9ALTE</name>
<sequence>MNITVFSHPLCNKHNMDPEHPESPARLHQINDQLIASGLEYVVTFAQGRKASLDELYLAHAQTYIDELQAKDKVLQERANSENDPHIWLDDDTIMMQDSWLAARYAAGCALAAIDEVFTGPTKKAFCATRPPGHHAKYAAAMGFCLINNVAVAAQYARQKYAAKKVVIVDFDVHHGNGTDDIFFHQPEVMLCSSFQHPFYPFCGADNPPPHYRPVPLVAGTGSTEYRSAVAHWLVDIANFQPDIIIISAGFDAHQEDDLGHIRLVEDDYIWLTKALVELAEEHCSGRIVSVLEGGYALSALGRSVVAHVKSLL</sequence>
<proteinExistence type="inferred from homology"/>
<dbReference type="InterPro" id="IPR023801">
    <property type="entry name" value="His_deacetylse_dom"/>
</dbReference>
<dbReference type="Proteomes" id="UP001165413">
    <property type="component" value="Unassembled WGS sequence"/>
</dbReference>
<protein>
    <submittedName>
        <fullName evidence="3">Histone deacetylase family protein</fullName>
    </submittedName>
</protein>
<dbReference type="EMBL" id="JANATA010000017">
    <property type="protein sequence ID" value="MCP3429233.1"/>
    <property type="molecule type" value="Genomic_DNA"/>
</dbReference>
<dbReference type="RefSeq" id="WP_254101327.1">
    <property type="nucleotide sequence ID" value="NZ_JANATA010000017.1"/>
</dbReference>
<dbReference type="InterPro" id="IPR023696">
    <property type="entry name" value="Ureohydrolase_dom_sf"/>
</dbReference>
<feature type="domain" description="Histone deacetylase" evidence="2">
    <location>
        <begin position="20"/>
        <end position="311"/>
    </location>
</feature>
<dbReference type="SUPFAM" id="SSF52768">
    <property type="entry name" value="Arginase/deacetylase"/>
    <property type="match status" value="1"/>
</dbReference>
<dbReference type="PRINTS" id="PR01270">
    <property type="entry name" value="HDASUPER"/>
</dbReference>
<gene>
    <name evidence="3" type="ORF">NLF92_09785</name>
</gene>
<dbReference type="InterPro" id="IPR037138">
    <property type="entry name" value="His_deacetylse_dom_sf"/>
</dbReference>
<dbReference type="GO" id="GO:0040029">
    <property type="term" value="P:epigenetic regulation of gene expression"/>
    <property type="evidence" value="ECO:0007669"/>
    <property type="project" value="TreeGrafter"/>
</dbReference>
<dbReference type="AlphaFoldDB" id="A0AA42BLU0"/>
<keyword evidence="4" id="KW-1185">Reference proteome</keyword>
<dbReference type="PANTHER" id="PTHR10625:SF10">
    <property type="entry name" value="HISTONE DEACETYLASE HDAC1"/>
    <property type="match status" value="1"/>
</dbReference>
<dbReference type="InterPro" id="IPR000286">
    <property type="entry name" value="HDACs"/>
</dbReference>
<dbReference type="GO" id="GO:0004407">
    <property type="term" value="F:histone deacetylase activity"/>
    <property type="evidence" value="ECO:0007669"/>
    <property type="project" value="TreeGrafter"/>
</dbReference>
<comment type="similarity">
    <text evidence="1">Belongs to the histone deacetylase family.</text>
</comment>
<dbReference type="CDD" id="cd11599">
    <property type="entry name" value="HDAC_classII_2"/>
    <property type="match status" value="1"/>
</dbReference>
<evidence type="ECO:0000256" key="1">
    <source>
        <dbReference type="ARBA" id="ARBA00005947"/>
    </source>
</evidence>
<evidence type="ECO:0000313" key="4">
    <source>
        <dbReference type="Proteomes" id="UP001165413"/>
    </source>
</evidence>
<organism evidence="3 4">
    <name type="scientific">Opacimonas viscosa</name>
    <dbReference type="NCBI Taxonomy" id="2961944"/>
    <lineage>
        <taxon>Bacteria</taxon>
        <taxon>Pseudomonadati</taxon>
        <taxon>Pseudomonadota</taxon>
        <taxon>Gammaproteobacteria</taxon>
        <taxon>Alteromonadales</taxon>
        <taxon>Alteromonadaceae</taxon>
        <taxon>Opacimonas</taxon>
    </lineage>
</organism>
<evidence type="ECO:0000313" key="3">
    <source>
        <dbReference type="EMBL" id="MCP3429233.1"/>
    </source>
</evidence>
<dbReference type="PANTHER" id="PTHR10625">
    <property type="entry name" value="HISTONE DEACETYLASE HDAC1-RELATED"/>
    <property type="match status" value="1"/>
</dbReference>
<evidence type="ECO:0000259" key="2">
    <source>
        <dbReference type="Pfam" id="PF00850"/>
    </source>
</evidence>
<dbReference type="Gene3D" id="3.40.800.20">
    <property type="entry name" value="Histone deacetylase domain"/>
    <property type="match status" value="1"/>
</dbReference>
<reference evidence="3" key="1">
    <citation type="submission" date="2022-07" db="EMBL/GenBank/DDBJ databases">
        <title>Characterization of the Novel Bacterium Alteromonas immobilis LMIT006 and Alteromonas gregis LMIT007.</title>
        <authorList>
            <person name="Lin X."/>
        </authorList>
    </citation>
    <scope>NUCLEOTIDE SEQUENCE</scope>
    <source>
        <strain evidence="3">LMIT007</strain>
    </source>
</reference>
<dbReference type="Pfam" id="PF00850">
    <property type="entry name" value="Hist_deacetyl"/>
    <property type="match status" value="1"/>
</dbReference>
<accession>A0AA42BLU0</accession>